<keyword evidence="3 8" id="KW-0479">Metal-binding</keyword>
<dbReference type="GO" id="GO:0061603">
    <property type="term" value="F:molybdenum cofactor guanylyltransferase activity"/>
    <property type="evidence" value="ECO:0007669"/>
    <property type="project" value="UniProtKB-EC"/>
</dbReference>
<comment type="subcellular location">
    <subcellularLocation>
        <location evidence="8">Cytoplasm</location>
    </subcellularLocation>
</comment>
<dbReference type="Pfam" id="PF12804">
    <property type="entry name" value="NTP_transf_3"/>
    <property type="match status" value="1"/>
</dbReference>
<reference evidence="10 11" key="1">
    <citation type="submission" date="2024-09" db="EMBL/GenBank/DDBJ databases">
        <authorList>
            <person name="Sun Q."/>
            <person name="Mori K."/>
        </authorList>
    </citation>
    <scope>NUCLEOTIDE SEQUENCE [LARGE SCALE GENOMIC DNA]</scope>
    <source>
        <strain evidence="10 11">CCM 8677</strain>
    </source>
</reference>
<evidence type="ECO:0000256" key="8">
    <source>
        <dbReference type="HAMAP-Rule" id="MF_00316"/>
    </source>
</evidence>
<dbReference type="RefSeq" id="WP_390213439.1">
    <property type="nucleotide sequence ID" value="NZ_JBHLXJ010000015.1"/>
</dbReference>
<dbReference type="Proteomes" id="UP001589844">
    <property type="component" value="Unassembled WGS sequence"/>
</dbReference>
<protein>
    <recommendedName>
        <fullName evidence="8">Molybdenum cofactor guanylyltransferase</fullName>
        <shortName evidence="8">MoCo guanylyltransferase</shortName>
        <ecNumber evidence="8">2.7.7.77</ecNumber>
    </recommendedName>
    <alternativeName>
        <fullName evidence="8">GTP:molybdopterin guanylyltransferase</fullName>
    </alternativeName>
    <alternativeName>
        <fullName evidence="8">Mo-MPT guanylyltransferase</fullName>
    </alternativeName>
    <alternativeName>
        <fullName evidence="8">Molybdopterin guanylyltransferase</fullName>
    </alternativeName>
    <alternativeName>
        <fullName evidence="8">Molybdopterin-guanine dinucleotide synthase</fullName>
        <shortName evidence="8">MGD synthase</shortName>
    </alternativeName>
</protein>
<proteinExistence type="inferred from homology"/>
<feature type="binding site" evidence="8">
    <location>
        <position position="101"/>
    </location>
    <ligand>
        <name>GTP</name>
        <dbReference type="ChEBI" id="CHEBI:37565"/>
    </ligand>
</feature>
<feature type="binding site" evidence="8">
    <location>
        <position position="71"/>
    </location>
    <ligand>
        <name>GTP</name>
        <dbReference type="ChEBI" id="CHEBI:37565"/>
    </ligand>
</feature>
<feature type="binding site" evidence="8">
    <location>
        <begin position="12"/>
        <end position="14"/>
    </location>
    <ligand>
        <name>GTP</name>
        <dbReference type="ChEBI" id="CHEBI:37565"/>
    </ligand>
</feature>
<dbReference type="Gene3D" id="3.90.550.10">
    <property type="entry name" value="Spore Coat Polysaccharide Biosynthesis Protein SpsA, Chain A"/>
    <property type="match status" value="1"/>
</dbReference>
<comment type="caution">
    <text evidence="10">The sequence shown here is derived from an EMBL/GenBank/DDBJ whole genome shotgun (WGS) entry which is preliminary data.</text>
</comment>
<dbReference type="NCBIfam" id="TIGR02665">
    <property type="entry name" value="molyb_mobA"/>
    <property type="match status" value="1"/>
</dbReference>
<comment type="catalytic activity">
    <reaction evidence="8">
        <text>Mo-molybdopterin + GTP + H(+) = Mo-molybdopterin guanine dinucleotide + diphosphate</text>
        <dbReference type="Rhea" id="RHEA:34243"/>
        <dbReference type="ChEBI" id="CHEBI:15378"/>
        <dbReference type="ChEBI" id="CHEBI:33019"/>
        <dbReference type="ChEBI" id="CHEBI:37565"/>
        <dbReference type="ChEBI" id="CHEBI:71302"/>
        <dbReference type="ChEBI" id="CHEBI:71310"/>
        <dbReference type="EC" id="2.7.7.77"/>
    </reaction>
</comment>
<keyword evidence="7 8" id="KW-0501">Molybdenum cofactor biosynthesis</keyword>
<evidence type="ECO:0000313" key="11">
    <source>
        <dbReference type="Proteomes" id="UP001589844"/>
    </source>
</evidence>
<dbReference type="EMBL" id="JBHLXJ010000015">
    <property type="protein sequence ID" value="MFC0350897.1"/>
    <property type="molecule type" value="Genomic_DNA"/>
</dbReference>
<dbReference type="EC" id="2.7.7.77" evidence="8"/>
<keyword evidence="6 8" id="KW-0342">GTP-binding</keyword>
<evidence type="ECO:0000256" key="4">
    <source>
        <dbReference type="ARBA" id="ARBA00022741"/>
    </source>
</evidence>
<keyword evidence="5 8" id="KW-0460">Magnesium</keyword>
<dbReference type="HAMAP" id="MF_00316">
    <property type="entry name" value="MobA"/>
    <property type="match status" value="1"/>
</dbReference>
<evidence type="ECO:0000256" key="3">
    <source>
        <dbReference type="ARBA" id="ARBA00022723"/>
    </source>
</evidence>
<dbReference type="InterPro" id="IPR025877">
    <property type="entry name" value="MobA-like_NTP_Trfase"/>
</dbReference>
<feature type="domain" description="MobA-like NTP transferase" evidence="9">
    <location>
        <begin position="9"/>
        <end position="170"/>
    </location>
</feature>
<feature type="binding site" evidence="8">
    <location>
        <position position="53"/>
    </location>
    <ligand>
        <name>GTP</name>
        <dbReference type="ChEBI" id="CHEBI:37565"/>
    </ligand>
</feature>
<comment type="domain">
    <text evidence="8">The N-terminal domain determines nucleotide recognition and specific binding, while the C-terminal domain determines the specific binding to the target protein.</text>
</comment>
<accession>A0ABV6IGE0</accession>
<dbReference type="PANTHER" id="PTHR19136:SF81">
    <property type="entry name" value="MOLYBDENUM COFACTOR GUANYLYLTRANSFERASE"/>
    <property type="match status" value="1"/>
</dbReference>
<feature type="binding site" evidence="8">
    <location>
        <position position="25"/>
    </location>
    <ligand>
        <name>GTP</name>
        <dbReference type="ChEBI" id="CHEBI:37565"/>
    </ligand>
</feature>
<evidence type="ECO:0000256" key="5">
    <source>
        <dbReference type="ARBA" id="ARBA00022842"/>
    </source>
</evidence>
<gene>
    <name evidence="8 10" type="primary">mobA</name>
    <name evidence="10" type="ORF">ACFFJH_13860</name>
</gene>
<evidence type="ECO:0000256" key="2">
    <source>
        <dbReference type="ARBA" id="ARBA00022679"/>
    </source>
</evidence>
<evidence type="ECO:0000256" key="7">
    <source>
        <dbReference type="ARBA" id="ARBA00023150"/>
    </source>
</evidence>
<organism evidence="10 11">
    <name type="scientific">Undibacterium danionis</name>
    <dbReference type="NCBI Taxonomy" id="1812100"/>
    <lineage>
        <taxon>Bacteria</taxon>
        <taxon>Pseudomonadati</taxon>
        <taxon>Pseudomonadota</taxon>
        <taxon>Betaproteobacteria</taxon>
        <taxon>Burkholderiales</taxon>
        <taxon>Oxalobacteraceae</taxon>
        <taxon>Undibacterium</taxon>
    </lineage>
</organism>
<name>A0ABV6IGE0_9BURK</name>
<dbReference type="InterPro" id="IPR029044">
    <property type="entry name" value="Nucleotide-diphossugar_trans"/>
</dbReference>
<evidence type="ECO:0000259" key="9">
    <source>
        <dbReference type="Pfam" id="PF12804"/>
    </source>
</evidence>
<keyword evidence="4 8" id="KW-0547">Nucleotide-binding</keyword>
<comment type="cofactor">
    <cofactor evidence="8">
        <name>Mg(2+)</name>
        <dbReference type="ChEBI" id="CHEBI:18420"/>
    </cofactor>
</comment>
<keyword evidence="11" id="KW-1185">Reference proteome</keyword>
<dbReference type="PANTHER" id="PTHR19136">
    <property type="entry name" value="MOLYBDENUM COFACTOR GUANYLYLTRANSFERASE"/>
    <property type="match status" value="1"/>
</dbReference>
<evidence type="ECO:0000256" key="6">
    <source>
        <dbReference type="ARBA" id="ARBA00023134"/>
    </source>
</evidence>
<comment type="function">
    <text evidence="8">Transfers a GMP moiety from GTP to Mo-molybdopterin (Mo-MPT) cofactor (Moco or molybdenum cofactor) to form Mo-molybdopterin guanine dinucleotide (Mo-MGD) cofactor.</text>
</comment>
<dbReference type="InterPro" id="IPR013482">
    <property type="entry name" value="Molybde_CF_guanTrfase"/>
</dbReference>
<keyword evidence="1 8" id="KW-0963">Cytoplasm</keyword>
<comment type="similarity">
    <text evidence="8">Belongs to the MobA family.</text>
</comment>
<sequence>MIPSQQITGLVLAGGRATRMGQVQKGLQLLQSEPMLTHVLRGLQPQVGTIIINANQDLERYATFGYPVVSDEIKDFAGPLAGLHAGLLRCETPYLVCVPCDSPFLPNNLVENLALALIANQAQLAVVKALDNESESPHMRAQPVFALMEGGLAPHLLSFLENGGRKITTWYDSLQMIEVPFKDAASFRNINTLEELRHYNQNFAD</sequence>
<keyword evidence="2 8" id="KW-0808">Transferase</keyword>
<feature type="binding site" evidence="8">
    <location>
        <position position="101"/>
    </location>
    <ligand>
        <name>Mg(2+)</name>
        <dbReference type="ChEBI" id="CHEBI:18420"/>
    </ligand>
</feature>
<evidence type="ECO:0000256" key="1">
    <source>
        <dbReference type="ARBA" id="ARBA00022490"/>
    </source>
</evidence>
<comment type="subunit">
    <text evidence="8">Monomer.</text>
</comment>
<keyword evidence="10" id="KW-0548">Nucleotidyltransferase</keyword>
<evidence type="ECO:0000313" key="10">
    <source>
        <dbReference type="EMBL" id="MFC0350897.1"/>
    </source>
</evidence>
<dbReference type="SUPFAM" id="SSF53448">
    <property type="entry name" value="Nucleotide-diphospho-sugar transferases"/>
    <property type="match status" value="1"/>
</dbReference>
<dbReference type="CDD" id="cd02503">
    <property type="entry name" value="MobA"/>
    <property type="match status" value="1"/>
</dbReference>